<dbReference type="Proteomes" id="UP001469553">
    <property type="component" value="Unassembled WGS sequence"/>
</dbReference>
<dbReference type="EMBL" id="JAHRIP010002620">
    <property type="protein sequence ID" value="MEQ2281013.1"/>
    <property type="molecule type" value="Genomic_DNA"/>
</dbReference>
<sequence length="103" mass="11378">MHFVNIFTETFISCDSVNCSSIFFQVSTKLHLSQEDVWPILNRNEQSLVFGCSPPQVSALISSKCVSCCVSLKGDADLQMCSRLSPSHSIFIPNPNSPLLRTP</sequence>
<keyword evidence="2" id="KW-1185">Reference proteome</keyword>
<evidence type="ECO:0000313" key="1">
    <source>
        <dbReference type="EMBL" id="MEQ2281013.1"/>
    </source>
</evidence>
<gene>
    <name evidence="1" type="ORF">AMECASPLE_026037</name>
</gene>
<comment type="caution">
    <text evidence="1">The sequence shown here is derived from an EMBL/GenBank/DDBJ whole genome shotgun (WGS) entry which is preliminary data.</text>
</comment>
<organism evidence="1 2">
    <name type="scientific">Ameca splendens</name>
    <dbReference type="NCBI Taxonomy" id="208324"/>
    <lineage>
        <taxon>Eukaryota</taxon>
        <taxon>Metazoa</taxon>
        <taxon>Chordata</taxon>
        <taxon>Craniata</taxon>
        <taxon>Vertebrata</taxon>
        <taxon>Euteleostomi</taxon>
        <taxon>Actinopterygii</taxon>
        <taxon>Neopterygii</taxon>
        <taxon>Teleostei</taxon>
        <taxon>Neoteleostei</taxon>
        <taxon>Acanthomorphata</taxon>
        <taxon>Ovalentaria</taxon>
        <taxon>Atherinomorphae</taxon>
        <taxon>Cyprinodontiformes</taxon>
        <taxon>Goodeidae</taxon>
        <taxon>Ameca</taxon>
    </lineage>
</organism>
<accession>A0ABV0XHY4</accession>
<protein>
    <submittedName>
        <fullName evidence="1">Uncharacterized protein</fullName>
    </submittedName>
</protein>
<name>A0ABV0XHY4_9TELE</name>
<reference evidence="1 2" key="1">
    <citation type="submission" date="2021-06" db="EMBL/GenBank/DDBJ databases">
        <authorList>
            <person name="Palmer J.M."/>
        </authorList>
    </citation>
    <scope>NUCLEOTIDE SEQUENCE [LARGE SCALE GENOMIC DNA]</scope>
    <source>
        <strain evidence="1 2">AS_MEX2019</strain>
        <tissue evidence="1">Muscle</tissue>
    </source>
</reference>
<proteinExistence type="predicted"/>
<evidence type="ECO:0000313" key="2">
    <source>
        <dbReference type="Proteomes" id="UP001469553"/>
    </source>
</evidence>